<dbReference type="OrthoDB" id="9815830at2"/>
<evidence type="ECO:0000256" key="3">
    <source>
        <dbReference type="ARBA" id="ARBA00022519"/>
    </source>
</evidence>
<dbReference type="GO" id="GO:0046872">
    <property type="term" value="F:metal ion binding"/>
    <property type="evidence" value="ECO:0007669"/>
    <property type="project" value="UniProtKB-KW"/>
</dbReference>
<feature type="transmembrane region" description="Helical" evidence="11">
    <location>
        <begin position="43"/>
        <end position="63"/>
    </location>
</feature>
<keyword evidence="8 11" id="KW-0407">Ion channel</keyword>
<evidence type="ECO:0000256" key="10">
    <source>
        <dbReference type="ARBA" id="ARBA00035585"/>
    </source>
</evidence>
<keyword evidence="11" id="KW-0915">Sodium</keyword>
<keyword evidence="11" id="KW-0813">Transport</keyword>
<comment type="subcellular location">
    <subcellularLocation>
        <location evidence="1 11">Cell membrane</location>
        <topology evidence="1 11">Multi-pass membrane protein</topology>
    </subcellularLocation>
</comment>
<dbReference type="Pfam" id="PF02537">
    <property type="entry name" value="CRCB"/>
    <property type="match status" value="1"/>
</dbReference>
<reference evidence="12 13" key="1">
    <citation type="submission" date="2017-11" db="EMBL/GenBank/DDBJ databases">
        <title>Taxonomic description and genome sequences of Spirosoma HA7 sp. nov., isolated from pollen microhabitat of Corylus avellana.</title>
        <authorList>
            <person name="Ambika Manirajan B."/>
            <person name="Suarez C."/>
            <person name="Ratering S."/>
            <person name="Geissler-Plaum R."/>
            <person name="Cardinale M."/>
            <person name="Sylvia S."/>
        </authorList>
    </citation>
    <scope>NUCLEOTIDE SEQUENCE [LARGE SCALE GENOMIC DNA]</scope>
    <source>
        <strain evidence="12 13">HA7</strain>
    </source>
</reference>
<evidence type="ECO:0000256" key="7">
    <source>
        <dbReference type="ARBA" id="ARBA00023136"/>
    </source>
</evidence>
<proteinExistence type="inferred from homology"/>
<dbReference type="NCBIfam" id="TIGR00494">
    <property type="entry name" value="crcB"/>
    <property type="match status" value="1"/>
</dbReference>
<feature type="binding site" evidence="11">
    <location>
        <position position="80"/>
    </location>
    <ligand>
        <name>Na(+)</name>
        <dbReference type="ChEBI" id="CHEBI:29101"/>
        <note>structural</note>
    </ligand>
</feature>
<evidence type="ECO:0000256" key="6">
    <source>
        <dbReference type="ARBA" id="ARBA00023065"/>
    </source>
</evidence>
<dbReference type="EMBL" id="CP025096">
    <property type="protein sequence ID" value="AUD07259.1"/>
    <property type="molecule type" value="Genomic_DNA"/>
</dbReference>
<evidence type="ECO:0000256" key="9">
    <source>
        <dbReference type="ARBA" id="ARBA00035120"/>
    </source>
</evidence>
<dbReference type="GO" id="GO:0062054">
    <property type="term" value="F:fluoride channel activity"/>
    <property type="evidence" value="ECO:0007669"/>
    <property type="project" value="UniProtKB-UniRule"/>
</dbReference>
<evidence type="ECO:0000256" key="1">
    <source>
        <dbReference type="ARBA" id="ARBA00004651"/>
    </source>
</evidence>
<keyword evidence="4 11" id="KW-0812">Transmembrane</keyword>
<comment type="catalytic activity">
    <reaction evidence="10">
        <text>fluoride(in) = fluoride(out)</text>
        <dbReference type="Rhea" id="RHEA:76159"/>
        <dbReference type="ChEBI" id="CHEBI:17051"/>
    </reaction>
    <physiologicalReaction direction="left-to-right" evidence="10">
        <dbReference type="Rhea" id="RHEA:76160"/>
    </physiologicalReaction>
</comment>
<comment type="similarity">
    <text evidence="9 11">Belongs to the fluoride channel Fluc/FEX (TC 1.A.43) family.</text>
</comment>
<accession>A0A2K8ZBR2</accession>
<evidence type="ECO:0000256" key="2">
    <source>
        <dbReference type="ARBA" id="ARBA00022475"/>
    </source>
</evidence>
<dbReference type="GO" id="GO:0005886">
    <property type="term" value="C:plasma membrane"/>
    <property type="evidence" value="ECO:0007669"/>
    <property type="project" value="UniProtKB-SubCell"/>
</dbReference>
<feature type="binding site" evidence="11">
    <location>
        <position position="83"/>
    </location>
    <ligand>
        <name>Na(+)</name>
        <dbReference type="ChEBI" id="CHEBI:29101"/>
        <note>structural</note>
    </ligand>
</feature>
<dbReference type="Proteomes" id="UP000232883">
    <property type="component" value="Chromosome"/>
</dbReference>
<feature type="transmembrane region" description="Helical" evidence="11">
    <location>
        <begin position="70"/>
        <end position="90"/>
    </location>
</feature>
<keyword evidence="3" id="KW-0997">Cell inner membrane</keyword>
<evidence type="ECO:0000256" key="4">
    <source>
        <dbReference type="ARBA" id="ARBA00022692"/>
    </source>
</evidence>
<dbReference type="PANTHER" id="PTHR28259">
    <property type="entry name" value="FLUORIDE EXPORT PROTEIN 1-RELATED"/>
    <property type="match status" value="1"/>
</dbReference>
<keyword evidence="5 11" id="KW-1133">Transmembrane helix</keyword>
<keyword evidence="11" id="KW-0479">Metal-binding</keyword>
<evidence type="ECO:0000256" key="8">
    <source>
        <dbReference type="ARBA" id="ARBA00023303"/>
    </source>
</evidence>
<evidence type="ECO:0000313" key="12">
    <source>
        <dbReference type="EMBL" id="AUD07259.1"/>
    </source>
</evidence>
<dbReference type="HAMAP" id="MF_00454">
    <property type="entry name" value="FluC"/>
    <property type="match status" value="1"/>
</dbReference>
<keyword evidence="6 11" id="KW-0406">Ion transport</keyword>
<comment type="function">
    <text evidence="11">Fluoride-specific ion channel. Important for reducing fluoride concentration in the cell, thus reducing its toxicity.</text>
</comment>
<evidence type="ECO:0000256" key="11">
    <source>
        <dbReference type="HAMAP-Rule" id="MF_00454"/>
    </source>
</evidence>
<dbReference type="GO" id="GO:0140114">
    <property type="term" value="P:cellular detoxification of fluoride"/>
    <property type="evidence" value="ECO:0007669"/>
    <property type="project" value="UniProtKB-UniRule"/>
</dbReference>
<feature type="transmembrane region" description="Helical" evidence="11">
    <location>
        <begin position="102"/>
        <end position="125"/>
    </location>
</feature>
<comment type="activity regulation">
    <text evidence="11">Na(+) is not transported, but it plays an essential structural role and its presence is essential for fluoride channel function.</text>
</comment>
<gene>
    <name evidence="11 12" type="primary">crcB</name>
    <name evidence="11" type="synonym">fluC</name>
    <name evidence="12" type="ORF">CWM47_10890</name>
</gene>
<keyword evidence="2 11" id="KW-1003">Cell membrane</keyword>
<dbReference type="PANTHER" id="PTHR28259:SF1">
    <property type="entry name" value="FLUORIDE EXPORT PROTEIN 1-RELATED"/>
    <property type="match status" value="1"/>
</dbReference>
<dbReference type="KEGG" id="spir:CWM47_10890"/>
<evidence type="ECO:0000256" key="5">
    <source>
        <dbReference type="ARBA" id="ARBA00022989"/>
    </source>
</evidence>
<name>A0A2K8ZBR2_9BACT</name>
<evidence type="ECO:0000313" key="13">
    <source>
        <dbReference type="Proteomes" id="UP000232883"/>
    </source>
</evidence>
<keyword evidence="7 11" id="KW-0472">Membrane</keyword>
<dbReference type="AlphaFoldDB" id="A0A2K8ZBR2"/>
<keyword evidence="13" id="KW-1185">Reference proteome</keyword>
<sequence length="130" mass="13527">MRALLMHPYALVFFGGGAGSLLRYVTGRFVPATIINTPFPKAILLVNIVASFVLGAIVGLVMSKSASEEARLLIGVGFCGGLSTFSSFSYDTVVLIQTGRFGAALLNIGLNLVFCLTAAAGGLWLGQKIG</sequence>
<protein>
    <recommendedName>
        <fullName evidence="11">Fluoride-specific ion channel FluC</fullName>
    </recommendedName>
</protein>
<organism evidence="12 13">
    <name type="scientific">Spirosoma pollinicola</name>
    <dbReference type="NCBI Taxonomy" id="2057025"/>
    <lineage>
        <taxon>Bacteria</taxon>
        <taxon>Pseudomonadati</taxon>
        <taxon>Bacteroidota</taxon>
        <taxon>Cytophagia</taxon>
        <taxon>Cytophagales</taxon>
        <taxon>Cytophagaceae</taxon>
        <taxon>Spirosoma</taxon>
    </lineage>
</organism>
<dbReference type="InterPro" id="IPR003691">
    <property type="entry name" value="FluC"/>
</dbReference>